<protein>
    <submittedName>
        <fullName evidence="6">AAA family ATPase</fullName>
    </submittedName>
</protein>
<accession>A0A9D2MUJ2</accession>
<dbReference type="PRINTS" id="PR00819">
    <property type="entry name" value="CBXCFQXSUPER"/>
</dbReference>
<dbReference type="InterPro" id="IPR041627">
    <property type="entry name" value="AAA_lid_6"/>
</dbReference>
<dbReference type="SMART" id="SM00382">
    <property type="entry name" value="AAA"/>
    <property type="match status" value="1"/>
</dbReference>
<comment type="caution">
    <text evidence="6">The sequence shown here is derived from an EMBL/GenBank/DDBJ whole genome shotgun (WGS) entry which is preliminary data.</text>
</comment>
<evidence type="ECO:0000256" key="2">
    <source>
        <dbReference type="ARBA" id="ARBA00022741"/>
    </source>
</evidence>
<dbReference type="AlphaFoldDB" id="A0A9D2MUJ2"/>
<evidence type="ECO:0000256" key="1">
    <source>
        <dbReference type="ARBA" id="ARBA00010378"/>
    </source>
</evidence>
<dbReference type="PANTHER" id="PTHR43392">
    <property type="entry name" value="AAA-TYPE ATPASE FAMILY PROTEIN / ANKYRIN REPEAT FAMILY PROTEIN"/>
    <property type="match status" value="1"/>
</dbReference>
<dbReference type="SUPFAM" id="SSF52540">
    <property type="entry name" value="P-loop containing nucleoside triphosphate hydrolases"/>
    <property type="match status" value="2"/>
</dbReference>
<dbReference type="Pfam" id="PF17866">
    <property type="entry name" value="AAA_lid_6"/>
    <property type="match status" value="1"/>
</dbReference>
<dbReference type="InterPro" id="IPR003593">
    <property type="entry name" value="AAA+_ATPase"/>
</dbReference>
<comment type="similarity">
    <text evidence="1">Belongs to the CbxX/CfxQ family.</text>
</comment>
<organism evidence="6 7">
    <name type="scientific">Candidatus Acutalibacter pullicola</name>
    <dbReference type="NCBI Taxonomy" id="2838417"/>
    <lineage>
        <taxon>Bacteria</taxon>
        <taxon>Bacillati</taxon>
        <taxon>Bacillota</taxon>
        <taxon>Clostridia</taxon>
        <taxon>Eubacteriales</taxon>
        <taxon>Acutalibacteraceae</taxon>
        <taxon>Acutalibacter</taxon>
    </lineage>
</organism>
<evidence type="ECO:0000313" key="7">
    <source>
        <dbReference type="Proteomes" id="UP000826793"/>
    </source>
</evidence>
<evidence type="ECO:0000313" key="6">
    <source>
        <dbReference type="EMBL" id="HJB97868.1"/>
    </source>
</evidence>
<dbReference type="InterPro" id="IPR027417">
    <property type="entry name" value="P-loop_NTPase"/>
</dbReference>
<dbReference type="EMBL" id="DWXG01000038">
    <property type="protein sequence ID" value="HJB97868.1"/>
    <property type="molecule type" value="Genomic_DNA"/>
</dbReference>
<gene>
    <name evidence="6" type="ORF">H9710_04730</name>
</gene>
<evidence type="ECO:0000256" key="3">
    <source>
        <dbReference type="ARBA" id="ARBA00022840"/>
    </source>
</evidence>
<dbReference type="InterPro" id="IPR050773">
    <property type="entry name" value="CbxX/CfxQ_RuBisCO_ESX"/>
</dbReference>
<reference evidence="6" key="2">
    <citation type="submission" date="2021-04" db="EMBL/GenBank/DDBJ databases">
        <authorList>
            <person name="Gilroy R."/>
        </authorList>
    </citation>
    <scope>NUCLEOTIDE SEQUENCE</scope>
    <source>
        <strain evidence="6">CHK185-1770</strain>
    </source>
</reference>
<sequence>MKNDIDSLLDSMFRGGRLQFRSSQQGEKKGASQGEASPLEKAASRGESAQQALQAVEQAGDNLSASLQESIERLTQEARADMADLERHLRQDGVDPERVARNTGAPVDRDMAFQVARQEAGALVLGQDAFLDNLLIAFKRPFVAGSEEKNPLCRVAVLGPHGTGRHSALRCMTASLGRQGILKSPKAVFLDLSRYSTADSDRLFVQDLYAALKSGASTLVLEHWEKCPASVLSMVAALFREGEVPLAHRYAEQKGMLVEIGTALVPGAVSSLSASGKYLFLLTEQPVAKLVDTFGAPFVAALDAPCETAPFAQKDLEEIARRELEDLCDRSKRQLGISLTFGPEEVSALAACFTPDQGAYALKAVADRLYRVLSEEKLRKNLGTVAGRILAEEGVFQVEYVQSGISVRVGEKTSSGAREAAIAAVKEELGRIVGLQPVKEYILSLEDNFKMQQLRRERGLKADSPSMHMIFTGNPGTGKTTVARIVSRYLKAIGVLEGGQLVEVTRADLVGQYVGHTAPLTQKAMQAALGGVLFIDEAYSLYRGKDDSFGLEAIDTLVKGMEDHRDDLIVILAGYSREMEEFLTANSGLKSRFPNVIAFPDYTAQELLEITKSIVRGKGYRLDPACDEPLLAYYQRQQQEGDPRTNGNGRMARNKVEEAVIACSRRNVRIPEEQRDLELLLPEDFGFSSETAL</sequence>
<dbReference type="Pfam" id="PF00004">
    <property type="entry name" value="AAA"/>
    <property type="match status" value="1"/>
</dbReference>
<dbReference type="GO" id="GO:0005524">
    <property type="term" value="F:ATP binding"/>
    <property type="evidence" value="ECO:0007669"/>
    <property type="project" value="UniProtKB-KW"/>
</dbReference>
<dbReference type="InterPro" id="IPR003959">
    <property type="entry name" value="ATPase_AAA_core"/>
</dbReference>
<dbReference type="Proteomes" id="UP000826793">
    <property type="component" value="Unassembled WGS sequence"/>
</dbReference>
<dbReference type="PANTHER" id="PTHR43392:SF2">
    <property type="entry name" value="AAA-TYPE ATPASE FAMILY PROTEIN _ ANKYRIN REPEAT FAMILY PROTEIN"/>
    <property type="match status" value="1"/>
</dbReference>
<proteinExistence type="inferred from homology"/>
<name>A0A9D2MUJ2_9FIRM</name>
<evidence type="ECO:0000259" key="5">
    <source>
        <dbReference type="SMART" id="SM00382"/>
    </source>
</evidence>
<dbReference type="FunFam" id="3.40.50.300:FF:000216">
    <property type="entry name" value="Type VII secretion ATPase EccA"/>
    <property type="match status" value="1"/>
</dbReference>
<dbReference type="Gene3D" id="3.40.50.300">
    <property type="entry name" value="P-loop containing nucleotide triphosphate hydrolases"/>
    <property type="match status" value="1"/>
</dbReference>
<dbReference type="Gene3D" id="1.10.8.60">
    <property type="match status" value="1"/>
</dbReference>
<dbReference type="CDD" id="cd00009">
    <property type="entry name" value="AAA"/>
    <property type="match status" value="1"/>
</dbReference>
<feature type="domain" description="AAA+ ATPase" evidence="5">
    <location>
        <begin position="465"/>
        <end position="603"/>
    </location>
</feature>
<keyword evidence="3" id="KW-0067">ATP-binding</keyword>
<feature type="region of interest" description="Disordered" evidence="4">
    <location>
        <begin position="1"/>
        <end position="57"/>
    </location>
</feature>
<evidence type="ECO:0000256" key="4">
    <source>
        <dbReference type="SAM" id="MobiDB-lite"/>
    </source>
</evidence>
<reference evidence="6" key="1">
    <citation type="journal article" date="2021" name="PeerJ">
        <title>Extensive microbial diversity within the chicken gut microbiome revealed by metagenomics and culture.</title>
        <authorList>
            <person name="Gilroy R."/>
            <person name="Ravi A."/>
            <person name="Getino M."/>
            <person name="Pursley I."/>
            <person name="Horton D.L."/>
            <person name="Alikhan N.F."/>
            <person name="Baker D."/>
            <person name="Gharbi K."/>
            <person name="Hall N."/>
            <person name="Watson M."/>
            <person name="Adriaenssens E.M."/>
            <person name="Foster-Nyarko E."/>
            <person name="Jarju S."/>
            <person name="Secka A."/>
            <person name="Antonio M."/>
            <person name="Oren A."/>
            <person name="Chaudhuri R.R."/>
            <person name="La Ragione R."/>
            <person name="Hildebrand F."/>
            <person name="Pallen M.J."/>
        </authorList>
    </citation>
    <scope>NUCLEOTIDE SEQUENCE</scope>
    <source>
        <strain evidence="6">CHK185-1770</strain>
    </source>
</reference>
<dbReference type="InterPro" id="IPR000641">
    <property type="entry name" value="CbxX/CfxQ"/>
</dbReference>
<dbReference type="GO" id="GO:0016887">
    <property type="term" value="F:ATP hydrolysis activity"/>
    <property type="evidence" value="ECO:0007669"/>
    <property type="project" value="InterPro"/>
</dbReference>
<keyword evidence="2" id="KW-0547">Nucleotide-binding</keyword>